<dbReference type="EMBL" id="CM043016">
    <property type="protein sequence ID" value="KAI4467206.1"/>
    <property type="molecule type" value="Genomic_DNA"/>
</dbReference>
<protein>
    <submittedName>
        <fullName evidence="1">Uncharacterized protein</fullName>
    </submittedName>
</protein>
<reference evidence="1" key="1">
    <citation type="submission" date="2022-04" db="EMBL/GenBank/DDBJ databases">
        <title>Chromosome-scale genome assembly of Holotrichia oblita Faldermann.</title>
        <authorList>
            <person name="Rongchong L."/>
        </authorList>
    </citation>
    <scope>NUCLEOTIDE SEQUENCE</scope>
    <source>
        <strain evidence="1">81SQS9</strain>
    </source>
</reference>
<keyword evidence="2" id="KW-1185">Reference proteome</keyword>
<proteinExistence type="predicted"/>
<sequence length="312" mass="35072">MEPEEHLVSLKVMRLTRPTLTSPLPVTSDSKDLPGNLLNEILQKRPYISTRNGNPIHRPVFIAPANETQQTVSNVGVKIDLQTTSQRLALAVNPPTPVLGPDETVNVVIHHEVKEVGTHILVCEVTYQTPSCVPMSFRKFFKIQVLKPLDVKTKFYNAESDDVYLEAQVQNITSGPICLEKVALDDQIYLMGPDYGDIRLSLIELPNFVVLEKPFTFKCKLANNSERTIDLILFLEDREGMTWCGISGKKLEPLTPRTSQELEFKAIPLLPGLRLVSGIKLLDTFLKRTYPYEELGQVFVIVNDTDNVAKSM</sequence>
<name>A0ACB9TK69_HOLOL</name>
<dbReference type="Proteomes" id="UP001056778">
    <property type="component" value="Chromosome 2"/>
</dbReference>
<comment type="caution">
    <text evidence="1">The sequence shown here is derived from an EMBL/GenBank/DDBJ whole genome shotgun (WGS) entry which is preliminary data.</text>
</comment>
<gene>
    <name evidence="1" type="ORF">MML48_2g00021421</name>
</gene>
<accession>A0ACB9TK69</accession>
<evidence type="ECO:0000313" key="2">
    <source>
        <dbReference type="Proteomes" id="UP001056778"/>
    </source>
</evidence>
<organism evidence="1 2">
    <name type="scientific">Holotrichia oblita</name>
    <name type="common">Chafer beetle</name>
    <dbReference type="NCBI Taxonomy" id="644536"/>
    <lineage>
        <taxon>Eukaryota</taxon>
        <taxon>Metazoa</taxon>
        <taxon>Ecdysozoa</taxon>
        <taxon>Arthropoda</taxon>
        <taxon>Hexapoda</taxon>
        <taxon>Insecta</taxon>
        <taxon>Pterygota</taxon>
        <taxon>Neoptera</taxon>
        <taxon>Endopterygota</taxon>
        <taxon>Coleoptera</taxon>
        <taxon>Polyphaga</taxon>
        <taxon>Scarabaeiformia</taxon>
        <taxon>Scarabaeidae</taxon>
        <taxon>Melolonthinae</taxon>
        <taxon>Holotrichia</taxon>
    </lineage>
</organism>
<evidence type="ECO:0000313" key="1">
    <source>
        <dbReference type="EMBL" id="KAI4467206.1"/>
    </source>
</evidence>